<dbReference type="Proteomes" id="UP001157911">
    <property type="component" value="Unassembled WGS sequence"/>
</dbReference>
<dbReference type="PANTHER" id="PTHR37166">
    <property type="entry name" value="PROTEIN FLAG"/>
    <property type="match status" value="1"/>
</dbReference>
<accession>A0ABY1ND84</accession>
<name>A0ABY1ND84_9BACT</name>
<organism evidence="2 3">
    <name type="scientific">Desulfurobacterium pacificum</name>
    <dbReference type="NCBI Taxonomy" id="240166"/>
    <lineage>
        <taxon>Bacteria</taxon>
        <taxon>Pseudomonadati</taxon>
        <taxon>Aquificota</taxon>
        <taxon>Aquificia</taxon>
        <taxon>Desulfurobacteriales</taxon>
        <taxon>Desulfurobacteriaceae</taxon>
        <taxon>Desulfurobacterium</taxon>
    </lineage>
</organism>
<evidence type="ECO:0000313" key="3">
    <source>
        <dbReference type="Proteomes" id="UP001157911"/>
    </source>
</evidence>
<dbReference type="InterPro" id="IPR035924">
    <property type="entry name" value="FlaG-like_sf"/>
</dbReference>
<dbReference type="Pfam" id="PF03646">
    <property type="entry name" value="FlaG"/>
    <property type="match status" value="1"/>
</dbReference>
<keyword evidence="2" id="KW-0282">Flagellum</keyword>
<feature type="region of interest" description="Disordered" evidence="1">
    <location>
        <begin position="28"/>
        <end position="48"/>
    </location>
</feature>
<gene>
    <name evidence="2" type="ORF">SAMN06265339_0422</name>
</gene>
<comment type="caution">
    <text evidence="2">The sequence shown here is derived from an EMBL/GenBank/DDBJ whole genome shotgun (WGS) entry which is preliminary data.</text>
</comment>
<keyword evidence="3" id="KW-1185">Reference proteome</keyword>
<feature type="compositionally biased region" description="Polar residues" evidence="1">
    <location>
        <begin position="28"/>
        <end position="42"/>
    </location>
</feature>
<evidence type="ECO:0000256" key="1">
    <source>
        <dbReference type="SAM" id="MobiDB-lite"/>
    </source>
</evidence>
<dbReference type="RefSeq" id="WP_283399927.1">
    <property type="nucleotide sequence ID" value="NZ_FXUB01000001.1"/>
</dbReference>
<dbReference type="InterPro" id="IPR005186">
    <property type="entry name" value="FlaG"/>
</dbReference>
<keyword evidence="2" id="KW-0969">Cilium</keyword>
<dbReference type="Gene3D" id="3.30.160.170">
    <property type="entry name" value="FlaG-like"/>
    <property type="match status" value="1"/>
</dbReference>
<sequence>MDVKAITNVQTSVEMNSQNFDVKVAKNLQNDKNQHLQNQDQTQKLEKKQASPEVIEKIVEDLKKKLSMLNTQLKIQIDKDTDMVVVKVIDKTTNKVIRQIPPEYVLKIAKYLDEIAGLLYNEKV</sequence>
<keyword evidence="2" id="KW-0966">Cell projection</keyword>
<protein>
    <submittedName>
        <fullName evidence="2">Flagellar protein FlaG</fullName>
    </submittedName>
</protein>
<dbReference type="SUPFAM" id="SSF160214">
    <property type="entry name" value="FlaG-like"/>
    <property type="match status" value="1"/>
</dbReference>
<evidence type="ECO:0000313" key="2">
    <source>
        <dbReference type="EMBL" id="SMP06925.1"/>
    </source>
</evidence>
<reference evidence="2 3" key="1">
    <citation type="submission" date="2017-05" db="EMBL/GenBank/DDBJ databases">
        <authorList>
            <person name="Varghese N."/>
            <person name="Submissions S."/>
        </authorList>
    </citation>
    <scope>NUCLEOTIDE SEQUENCE [LARGE SCALE GENOMIC DNA]</scope>
    <source>
        <strain evidence="2 3">DSM 15522</strain>
    </source>
</reference>
<proteinExistence type="predicted"/>
<dbReference type="PANTHER" id="PTHR37166:SF1">
    <property type="entry name" value="PROTEIN FLAG"/>
    <property type="match status" value="1"/>
</dbReference>
<dbReference type="EMBL" id="FXUB01000001">
    <property type="protein sequence ID" value="SMP06925.1"/>
    <property type="molecule type" value="Genomic_DNA"/>
</dbReference>